<comment type="caution">
    <text evidence="1">The sequence shown here is derived from an EMBL/GenBank/DDBJ whole genome shotgun (WGS) entry which is preliminary data.</text>
</comment>
<dbReference type="EMBL" id="MLJW01000385">
    <property type="protein sequence ID" value="OIQ88166.1"/>
    <property type="molecule type" value="Genomic_DNA"/>
</dbReference>
<proteinExistence type="predicted"/>
<accession>A0A1J5QWV3</accession>
<evidence type="ECO:0000313" key="1">
    <source>
        <dbReference type="EMBL" id="OIQ88166.1"/>
    </source>
</evidence>
<reference evidence="1" key="1">
    <citation type="submission" date="2016-10" db="EMBL/GenBank/DDBJ databases">
        <title>Sequence of Gallionella enrichment culture.</title>
        <authorList>
            <person name="Poehlein A."/>
            <person name="Muehling M."/>
            <person name="Daniel R."/>
        </authorList>
    </citation>
    <scope>NUCLEOTIDE SEQUENCE</scope>
</reference>
<dbReference type="AlphaFoldDB" id="A0A1J5QWV3"/>
<name>A0A1J5QWV3_9ZZZZ</name>
<organism evidence="1">
    <name type="scientific">mine drainage metagenome</name>
    <dbReference type="NCBI Taxonomy" id="410659"/>
    <lineage>
        <taxon>unclassified sequences</taxon>
        <taxon>metagenomes</taxon>
        <taxon>ecological metagenomes</taxon>
    </lineage>
</organism>
<sequence>MGTHTRTPPIAVTICWKPEKSRRAKSSIVSPVMVWIVDIVHAAASPVSPVDAPMLKAELNITCVCGFDIFPVGL</sequence>
<protein>
    <submittedName>
        <fullName evidence="1">Uncharacterized protein</fullName>
    </submittedName>
</protein>
<gene>
    <name evidence="1" type="ORF">GALL_299760</name>
</gene>